<dbReference type="Pfam" id="PF12412">
    <property type="entry name" value="DUF3667"/>
    <property type="match status" value="1"/>
</dbReference>
<dbReference type="InterPro" id="IPR022134">
    <property type="entry name" value="DUF3667"/>
</dbReference>
<name>A0A2G8TK82_9BURK</name>
<evidence type="ECO:0000313" key="2">
    <source>
        <dbReference type="EMBL" id="PIL46369.1"/>
    </source>
</evidence>
<keyword evidence="3" id="KW-1185">Reference proteome</keyword>
<keyword evidence="1" id="KW-0812">Transmembrane</keyword>
<dbReference type="OrthoDB" id="9111327at2"/>
<gene>
    <name evidence="2" type="ORF">CR105_04665</name>
</gene>
<comment type="caution">
    <text evidence="2">The sequence shown here is derived from an EMBL/GenBank/DDBJ whole genome shotgun (WGS) entry which is preliminary data.</text>
</comment>
<dbReference type="EMBL" id="PDOC01000002">
    <property type="protein sequence ID" value="PIL46369.1"/>
    <property type="molecule type" value="Genomic_DNA"/>
</dbReference>
<feature type="transmembrane region" description="Helical" evidence="1">
    <location>
        <begin position="196"/>
        <end position="213"/>
    </location>
</feature>
<evidence type="ECO:0008006" key="4">
    <source>
        <dbReference type="Google" id="ProtNLM"/>
    </source>
</evidence>
<dbReference type="Proteomes" id="UP000230390">
    <property type="component" value="Unassembled WGS sequence"/>
</dbReference>
<keyword evidence="1" id="KW-0472">Membrane</keyword>
<dbReference type="AlphaFoldDB" id="A0A2G8TK82"/>
<accession>A0A2G8TK82</accession>
<feature type="transmembrane region" description="Helical" evidence="1">
    <location>
        <begin position="252"/>
        <end position="276"/>
    </location>
</feature>
<organism evidence="2 3">
    <name type="scientific">Massilia eurypsychrophila</name>
    <dbReference type="NCBI Taxonomy" id="1485217"/>
    <lineage>
        <taxon>Bacteria</taxon>
        <taxon>Pseudomonadati</taxon>
        <taxon>Pseudomonadota</taxon>
        <taxon>Betaproteobacteria</taxon>
        <taxon>Burkholderiales</taxon>
        <taxon>Oxalobacteraceae</taxon>
        <taxon>Telluria group</taxon>
        <taxon>Massilia</taxon>
    </lineage>
</organism>
<keyword evidence="1" id="KW-1133">Transmembrane helix</keyword>
<feature type="transmembrane region" description="Helical" evidence="1">
    <location>
        <begin position="219"/>
        <end position="240"/>
    </location>
</feature>
<sequence>MKPHLSEGANCHNCGAIVSGNFCAACGQGTTLHVASAREFLHEFIGHYIALEGKLWQSLALLLFRPGRLTTEYIAGRRARYVQPLRIYLTFSILFFALLKFGPHQLIEKDALASQTTTASEPGKVRVTTNLGTINPAWEARVHQIAAMPKSQSIGLFKSIFFSYVPYVMFLLMPVFALYLKLLYLGSGRHYGEHMLFALHSNAFAFLMLGLIQSVPWTWLNTALMLWLLAYLPVAMQRVYGGRKLATGVRWAVLMSIYVITAAAVITGTLFAASVVF</sequence>
<evidence type="ECO:0000313" key="3">
    <source>
        <dbReference type="Proteomes" id="UP000230390"/>
    </source>
</evidence>
<evidence type="ECO:0000256" key="1">
    <source>
        <dbReference type="SAM" id="Phobius"/>
    </source>
</evidence>
<feature type="transmembrane region" description="Helical" evidence="1">
    <location>
        <begin position="164"/>
        <end position="184"/>
    </location>
</feature>
<feature type="transmembrane region" description="Helical" evidence="1">
    <location>
        <begin position="85"/>
        <end position="102"/>
    </location>
</feature>
<proteinExistence type="predicted"/>
<protein>
    <recommendedName>
        <fullName evidence="4">DUF3667 domain-containing protein</fullName>
    </recommendedName>
</protein>
<reference evidence="2 3" key="1">
    <citation type="submission" date="2017-10" db="EMBL/GenBank/DDBJ databases">
        <title>Massilia psychrophilum sp. nov., a novel purple-pigmented bacterium isolated from Tianshan glacier, Xinjiang Municipality, China.</title>
        <authorList>
            <person name="Wang H."/>
        </authorList>
    </citation>
    <scope>NUCLEOTIDE SEQUENCE [LARGE SCALE GENOMIC DNA]</scope>
    <source>
        <strain evidence="2 3">JCM 30074</strain>
    </source>
</reference>